<organism evidence="3 4">
    <name type="scientific">Candidatus Neptunichlamydia vexilliferae</name>
    <dbReference type="NCBI Taxonomy" id="1651774"/>
    <lineage>
        <taxon>Bacteria</taxon>
        <taxon>Pseudomonadati</taxon>
        <taxon>Chlamydiota</taxon>
        <taxon>Chlamydiia</taxon>
        <taxon>Parachlamydiales</taxon>
        <taxon>Simkaniaceae</taxon>
        <taxon>Candidatus Neptunichlamydia</taxon>
    </lineage>
</organism>
<dbReference type="InterPro" id="IPR007577">
    <property type="entry name" value="GlycoTrfase_DXD_sugar-bd_CS"/>
</dbReference>
<evidence type="ECO:0000256" key="1">
    <source>
        <dbReference type="ARBA" id="ARBA00022679"/>
    </source>
</evidence>
<dbReference type="Gene3D" id="3.90.550.20">
    <property type="match status" value="1"/>
</dbReference>
<sequence length="359" mass="42419">MRLLILSLLLLFAGCEKQSQMKQTDDFNTLMGAEKSVWQFIKTHEDYENIHSLRELYEKNKDLQFLKTDQIKIPKVIHFIWLGPNPFPKESLDNVKSWVEHHPDWTFKFWTDRRRALPHRKMELKFISDFKFQKLKTHFEASDNYAEKSDLMRYELLYQEGGLYVDHDVKCFNPFDSFNESFDLYCGIETPHEPIISSSVSVCNNVIGSRPGHPVLKRCIDLIESRWDTYSLAYPGNDKESIIYRVAHRTFAPFDMAVRELGGKGENKDIAFPAAYFNRIDEDFALFAHHYYASTWFADETKFERNVRRRLISISRKNNQILLFNGVILSANVLLFACLFFQYRTIRRKECSEKKNSKN</sequence>
<proteinExistence type="predicted"/>
<dbReference type="EMBL" id="JAAEJV010000009">
    <property type="protein sequence ID" value="MBF5059034.1"/>
    <property type="molecule type" value="Genomic_DNA"/>
</dbReference>
<keyword evidence="4" id="KW-1185">Reference proteome</keyword>
<accession>A0ABS0AYJ0</accession>
<dbReference type="Proteomes" id="UP001194714">
    <property type="component" value="Unassembled WGS sequence"/>
</dbReference>
<name>A0ABS0AYJ0_9BACT</name>
<evidence type="ECO:0000313" key="4">
    <source>
        <dbReference type="Proteomes" id="UP001194714"/>
    </source>
</evidence>
<feature type="transmembrane region" description="Helical" evidence="2">
    <location>
        <begin position="321"/>
        <end position="341"/>
    </location>
</feature>
<comment type="caution">
    <text evidence="3">The sequence shown here is derived from an EMBL/GenBank/DDBJ whole genome shotgun (WGS) entry which is preliminary data.</text>
</comment>
<dbReference type="PANTHER" id="PTHR32385:SF15">
    <property type="entry name" value="INOSITOL PHOSPHOCERAMIDE MANNOSYLTRANSFERASE 1"/>
    <property type="match status" value="1"/>
</dbReference>
<keyword evidence="2" id="KW-0812">Transmembrane</keyword>
<evidence type="ECO:0000256" key="2">
    <source>
        <dbReference type="SAM" id="Phobius"/>
    </source>
</evidence>
<dbReference type="PROSITE" id="PS51257">
    <property type="entry name" value="PROKAR_LIPOPROTEIN"/>
    <property type="match status" value="1"/>
</dbReference>
<keyword evidence="1" id="KW-0808">Transferase</keyword>
<dbReference type="Pfam" id="PF04488">
    <property type="entry name" value="Gly_transf_sug"/>
    <property type="match status" value="1"/>
</dbReference>
<dbReference type="RefSeq" id="WP_194847335.1">
    <property type="nucleotide sequence ID" value="NZ_JAAEJV010000009.1"/>
</dbReference>
<keyword evidence="2" id="KW-1133">Transmembrane helix</keyword>
<evidence type="ECO:0008006" key="5">
    <source>
        <dbReference type="Google" id="ProtNLM"/>
    </source>
</evidence>
<dbReference type="PANTHER" id="PTHR32385">
    <property type="entry name" value="MANNOSYL PHOSPHORYLINOSITOL CERAMIDE SYNTHASE"/>
    <property type="match status" value="1"/>
</dbReference>
<dbReference type="InterPro" id="IPR051706">
    <property type="entry name" value="Glycosyltransferase_domain"/>
</dbReference>
<protein>
    <recommendedName>
        <fullName evidence="5">Subversion of eukaryotic traffic protein A</fullName>
    </recommendedName>
</protein>
<dbReference type="SUPFAM" id="SSF53448">
    <property type="entry name" value="Nucleotide-diphospho-sugar transferases"/>
    <property type="match status" value="1"/>
</dbReference>
<dbReference type="InterPro" id="IPR029044">
    <property type="entry name" value="Nucleotide-diphossugar_trans"/>
</dbReference>
<keyword evidence="2" id="KW-0472">Membrane</keyword>
<gene>
    <name evidence="3" type="ORF">NEPTK9_000539</name>
</gene>
<evidence type="ECO:0000313" key="3">
    <source>
        <dbReference type="EMBL" id="MBF5059034.1"/>
    </source>
</evidence>
<reference evidence="3 4" key="1">
    <citation type="submission" date="2020-01" db="EMBL/GenBank/DDBJ databases">
        <title>Draft genome sequence of Cand. Neptunochlamydia vexilliferae K9.</title>
        <authorList>
            <person name="Schulz F."/>
            <person name="Koestlbacher S."/>
            <person name="Wascher F."/>
            <person name="Pizzetti I."/>
            <person name="Horn M."/>
        </authorList>
    </citation>
    <scope>NUCLEOTIDE SEQUENCE [LARGE SCALE GENOMIC DNA]</scope>
    <source>
        <strain evidence="3 4">K9</strain>
    </source>
</reference>